<dbReference type="Proteomes" id="UP000319825">
    <property type="component" value="Unassembled WGS sequence"/>
</dbReference>
<dbReference type="RefSeq" id="WP_145775397.1">
    <property type="nucleotide sequence ID" value="NZ_BAAATQ010000104.1"/>
</dbReference>
<dbReference type="EMBL" id="VLKE01000001">
    <property type="protein sequence ID" value="TWH68635.1"/>
    <property type="molecule type" value="Genomic_DNA"/>
</dbReference>
<protein>
    <recommendedName>
        <fullName evidence="4">Secreted protein</fullName>
    </recommendedName>
</protein>
<feature type="chain" id="PRO_5021788442" description="Secreted protein" evidence="1">
    <location>
        <begin position="30"/>
        <end position="155"/>
    </location>
</feature>
<reference evidence="2 3" key="1">
    <citation type="submission" date="2019-07" db="EMBL/GenBank/DDBJ databases">
        <title>R&amp;d 2014.</title>
        <authorList>
            <person name="Klenk H.-P."/>
        </authorList>
    </citation>
    <scope>NUCLEOTIDE SEQUENCE [LARGE SCALE GENOMIC DNA]</scope>
    <source>
        <strain evidence="2 3">DSM 43868</strain>
    </source>
</reference>
<dbReference type="AlphaFoldDB" id="A0A562ID33"/>
<evidence type="ECO:0008006" key="4">
    <source>
        <dbReference type="Google" id="ProtNLM"/>
    </source>
</evidence>
<name>A0A562ID33_MICOL</name>
<evidence type="ECO:0000256" key="1">
    <source>
        <dbReference type="SAM" id="SignalP"/>
    </source>
</evidence>
<proteinExistence type="predicted"/>
<organism evidence="2 3">
    <name type="scientific">Micromonospora olivasterospora</name>
    <dbReference type="NCBI Taxonomy" id="1880"/>
    <lineage>
        <taxon>Bacteria</taxon>
        <taxon>Bacillati</taxon>
        <taxon>Actinomycetota</taxon>
        <taxon>Actinomycetes</taxon>
        <taxon>Micromonosporales</taxon>
        <taxon>Micromonosporaceae</taxon>
        <taxon>Micromonospora</taxon>
    </lineage>
</organism>
<keyword evidence="1" id="KW-0732">Signal</keyword>
<gene>
    <name evidence="2" type="ORF">JD77_03632</name>
</gene>
<keyword evidence="3" id="KW-1185">Reference proteome</keyword>
<accession>A0A562ID33</accession>
<evidence type="ECO:0000313" key="3">
    <source>
        <dbReference type="Proteomes" id="UP000319825"/>
    </source>
</evidence>
<dbReference type="OrthoDB" id="4293714at2"/>
<evidence type="ECO:0000313" key="2">
    <source>
        <dbReference type="EMBL" id="TWH68635.1"/>
    </source>
</evidence>
<comment type="caution">
    <text evidence="2">The sequence shown here is derived from an EMBL/GenBank/DDBJ whole genome shotgun (WGS) entry which is preliminary data.</text>
</comment>
<feature type="signal peptide" evidence="1">
    <location>
        <begin position="1"/>
        <end position="29"/>
    </location>
</feature>
<sequence length="155" mass="16236">MLRRRLLRVGVTIGVVAAALLGMSPAANAAPSSFIAASIHGGGAGALAAEAIGGIAWYNRSVTLTSVRFYVAANECGYFTVEAWQGGSRLDYFDIPKQCAGSTGRWISYGDIPLDGSGLSGGITEVVIDVYDSTHLGHGWADCTRSASSCYTWPR</sequence>